<organism evidence="4 5">
    <name type="scientific">Aedes aegypti</name>
    <name type="common">Yellowfever mosquito</name>
    <name type="synonym">Culex aegypti</name>
    <dbReference type="NCBI Taxonomy" id="7159"/>
    <lineage>
        <taxon>Eukaryota</taxon>
        <taxon>Metazoa</taxon>
        <taxon>Ecdysozoa</taxon>
        <taxon>Arthropoda</taxon>
        <taxon>Hexapoda</taxon>
        <taxon>Insecta</taxon>
        <taxon>Pterygota</taxon>
        <taxon>Neoptera</taxon>
        <taxon>Endopterygota</taxon>
        <taxon>Diptera</taxon>
        <taxon>Nematocera</taxon>
        <taxon>Culicoidea</taxon>
        <taxon>Culicidae</taxon>
        <taxon>Culicinae</taxon>
        <taxon>Aedini</taxon>
        <taxon>Aedes</taxon>
        <taxon>Stegomyia</taxon>
    </lineage>
</organism>
<reference evidence="4" key="2">
    <citation type="submission" date="2020-05" db="UniProtKB">
        <authorList>
            <consortium name="EnsemblMetazoa"/>
        </authorList>
    </citation>
    <scope>IDENTIFICATION</scope>
    <source>
        <strain evidence="4">LVP_AGWG</strain>
    </source>
</reference>
<keyword evidence="2" id="KW-0472">Membrane</keyword>
<evidence type="ECO:0000313" key="4">
    <source>
        <dbReference type="EnsemblMetazoa" id="AAEL001143-PB"/>
    </source>
</evidence>
<keyword evidence="2" id="KW-0812">Transmembrane</keyword>
<feature type="compositionally biased region" description="Basic and acidic residues" evidence="1">
    <location>
        <begin position="24"/>
        <end position="36"/>
    </location>
</feature>
<evidence type="ECO:0000313" key="5">
    <source>
        <dbReference type="Proteomes" id="UP000008820"/>
    </source>
</evidence>
<feature type="transmembrane region" description="Helical" evidence="2">
    <location>
        <begin position="429"/>
        <end position="448"/>
    </location>
</feature>
<keyword evidence="2" id="KW-1133">Transmembrane helix</keyword>
<dbReference type="GO" id="GO:0016491">
    <property type="term" value="F:oxidoreductase activity"/>
    <property type="evidence" value="ECO:0007669"/>
    <property type="project" value="InterPro"/>
</dbReference>
<dbReference type="PANTHER" id="PTHR37159">
    <property type="entry name" value="GH11867P"/>
    <property type="match status" value="1"/>
</dbReference>
<accession>A0A6I8T4B3</accession>
<reference evidence="4 5" key="1">
    <citation type="submission" date="2017-06" db="EMBL/GenBank/DDBJ databases">
        <title>Aedes aegypti genome working group (AGWG) sequencing and assembly.</title>
        <authorList>
            <consortium name="Aedes aegypti Genome Working Group (AGWG)"/>
            <person name="Matthews B.J."/>
        </authorList>
    </citation>
    <scope>NUCLEOTIDE SEQUENCE [LARGE SCALE GENOMIC DNA]</scope>
    <source>
        <strain evidence="4 5">LVP_AGWG</strain>
    </source>
</reference>
<proteinExistence type="predicted"/>
<evidence type="ECO:0000256" key="1">
    <source>
        <dbReference type="SAM" id="MobiDB-lite"/>
    </source>
</evidence>
<evidence type="ECO:0000259" key="3">
    <source>
        <dbReference type="Pfam" id="PF09995"/>
    </source>
</evidence>
<feature type="transmembrane region" description="Helical" evidence="2">
    <location>
        <begin position="168"/>
        <end position="193"/>
    </location>
</feature>
<dbReference type="InterPro" id="IPR018713">
    <property type="entry name" value="MPAB/Lcp_cat_dom"/>
</dbReference>
<dbReference type="PANTHER" id="PTHR37159:SF1">
    <property type="entry name" value="GH11867P"/>
    <property type="match status" value="1"/>
</dbReference>
<dbReference type="EnsemblMetazoa" id="AAEL001143-RB">
    <property type="protein sequence ID" value="AAEL001143-PB"/>
    <property type="gene ID" value="AAEL001143"/>
</dbReference>
<keyword evidence="5" id="KW-1185">Reference proteome</keyword>
<gene>
    <name evidence="4" type="primary">5568562</name>
</gene>
<dbReference type="Pfam" id="PF09995">
    <property type="entry name" value="MPAB_Lcp_cat"/>
    <property type="match status" value="1"/>
</dbReference>
<sequence>MIFLLQRTYPEPETLFRPQIPTTKKLENHRNDRVETVENDPNGIQVEEPDGGGSRGESDGDGDDLTHGNFNNESFPVLVSWSSWRNSHQAIPHRHEHCRLASSWPRSKGEELQCLKYDDEPNSYLHGLLGDGVKTQVDVDVDAYELQLPPWYDDEKFKRAQRYFKQNFFAMFVAKLCGLLVVLAVPSILNVLIYTNQSSTAVTAYRRYVATIMHTLNWYYEDLLPGTAAWKSITYVRRGHVAASKRSNAKLAGRIVSQKDMAVTQFGFVGYTVLGCKKLGIVYNKEDMEALVHFWRVIGHMIGIHDRYNLCTDSLESTEDRMRQVQEHILRPALLSRTDDFEKMGKALIDGLWCFNPFLDYDAFLFMTARLTGVPGYYYWKEELPSPNSETKYQNFTRYSRFILYFLLLVHEVWLRSTIFRWYLNSQMIMSRFLITYFPFLAIFKFGIGDSYVRILK</sequence>
<protein>
    <recommendedName>
        <fullName evidence="3">ER-bound oxygenase mpaB/mpaB'/Rubber oxygenase catalytic domain-containing protein</fullName>
    </recommendedName>
</protein>
<feature type="domain" description="ER-bound oxygenase mpaB/mpaB'/Rubber oxygenase catalytic" evidence="3">
    <location>
        <begin position="164"/>
        <end position="344"/>
    </location>
</feature>
<dbReference type="OrthoDB" id="6361347at2759"/>
<dbReference type="Proteomes" id="UP000008820">
    <property type="component" value="Chromosome 3"/>
</dbReference>
<dbReference type="AlphaFoldDB" id="A0A6I8T4B3"/>
<feature type="transmembrane region" description="Helical" evidence="2">
    <location>
        <begin position="402"/>
        <end position="423"/>
    </location>
</feature>
<dbReference type="InParanoid" id="A0A6I8T4B3"/>
<evidence type="ECO:0000256" key="2">
    <source>
        <dbReference type="SAM" id="Phobius"/>
    </source>
</evidence>
<name>A0A6I8T4B3_AEDAE</name>
<feature type="region of interest" description="Disordered" evidence="1">
    <location>
        <begin position="14"/>
        <end position="69"/>
    </location>
</feature>